<dbReference type="GeneID" id="22109753"/>
<accession>A0A076YKX2</accession>
<dbReference type="KEGG" id="vg:22109753"/>
<gene>
    <name evidence="1" type="ORF">P10VF_204</name>
</gene>
<keyword evidence="2" id="KW-1185">Reference proteome</keyword>
<protein>
    <submittedName>
        <fullName evidence="1">Uncharacterized protein</fullName>
    </submittedName>
</protein>
<evidence type="ECO:0000313" key="2">
    <source>
        <dbReference type="Proteomes" id="UP000204140"/>
    </source>
</evidence>
<organism evidence="1 2">
    <name type="scientific">Rhizobium phage vB_RleM_P10VF</name>
    <dbReference type="NCBI Taxonomy" id="1527770"/>
    <lineage>
        <taxon>Viruses</taxon>
        <taxon>Duplodnaviria</taxon>
        <taxon>Heunggongvirae</taxon>
        <taxon>Uroviricota</taxon>
        <taxon>Caudoviricetes</taxon>
        <taxon>Pootjesviridae</taxon>
        <taxon>Innesvirus</taxon>
        <taxon>Innesvirus P10VF</taxon>
    </lineage>
</organism>
<dbReference type="EMBL" id="KM199770">
    <property type="protein sequence ID" value="AIK68417.1"/>
    <property type="molecule type" value="Genomic_DNA"/>
</dbReference>
<proteinExistence type="predicted"/>
<dbReference type="RefSeq" id="YP_009099943.1">
    <property type="nucleotide sequence ID" value="NC_025429.1"/>
</dbReference>
<sequence>MLITAEMLKDFAEESAIREAKIISPSLGLWLENFIKEHGNDLSVVSNILNELKICVDNEISYFNDCVEKNGDKK</sequence>
<reference evidence="1 2" key="1">
    <citation type="submission" date="2014-07" db="EMBL/GenBank/DDBJ databases">
        <title>Isolation and characterization of Rhizobium leguminosarum phages from western Canadian soils and complete genome sequences of rhizobiophages vB_RleS_L338C and vB_RleM_P10VF.</title>
        <authorList>
            <person name="Restrepo-Cordoba M."/>
            <person name="Halmillawewa A.P."/>
            <person name="Perry B."/>
            <person name="Hynes M.F."/>
            <person name="Yost C.K."/>
        </authorList>
    </citation>
    <scope>NUCLEOTIDE SEQUENCE [LARGE SCALE GENOMIC DNA]</scope>
</reference>
<dbReference type="Proteomes" id="UP000204140">
    <property type="component" value="Segment"/>
</dbReference>
<name>A0A076YKX2_9CAUD</name>
<evidence type="ECO:0000313" key="1">
    <source>
        <dbReference type="EMBL" id="AIK68417.1"/>
    </source>
</evidence>